<accession>A0AA35LBI0</accession>
<dbReference type="EMBL" id="OX395139">
    <property type="protein sequence ID" value="CAI5792777.1"/>
    <property type="molecule type" value="Genomic_DNA"/>
</dbReference>
<dbReference type="AlphaFoldDB" id="A0AA35LBI0"/>
<proteinExistence type="predicted"/>
<name>A0AA35LBI0_9SAUR</name>
<evidence type="ECO:0000313" key="2">
    <source>
        <dbReference type="Proteomes" id="UP001178461"/>
    </source>
</evidence>
<keyword evidence="2" id="KW-1185">Reference proteome</keyword>
<organism evidence="1 2">
    <name type="scientific">Podarcis lilfordi</name>
    <name type="common">Lilford's wall lizard</name>
    <dbReference type="NCBI Taxonomy" id="74358"/>
    <lineage>
        <taxon>Eukaryota</taxon>
        <taxon>Metazoa</taxon>
        <taxon>Chordata</taxon>
        <taxon>Craniata</taxon>
        <taxon>Vertebrata</taxon>
        <taxon>Euteleostomi</taxon>
        <taxon>Lepidosauria</taxon>
        <taxon>Squamata</taxon>
        <taxon>Bifurcata</taxon>
        <taxon>Unidentata</taxon>
        <taxon>Episquamata</taxon>
        <taxon>Laterata</taxon>
        <taxon>Lacertibaenia</taxon>
        <taxon>Lacertidae</taxon>
        <taxon>Podarcis</taxon>
    </lineage>
</organism>
<sequence length="167" mass="18623">MALSSKLLMLSNGIYGQNMESRITSFAVNSSSTRSSHNTEMTAMKTFGSFRPTIKTLFSLAHGEHQEQRLFPACHLGDELGRLSATAVRFSRWRQEPGFRIGIHTYKCEMEAKIWVRPEGISSIIIQIPPQGKAMYAVARSGQMSPVQSILPHEAIAVLLKQNAKMK</sequence>
<gene>
    <name evidence="1" type="ORF">PODLI_1B022317</name>
</gene>
<protein>
    <submittedName>
        <fullName evidence="1">Uncharacterized protein</fullName>
    </submittedName>
</protein>
<dbReference type="Proteomes" id="UP001178461">
    <property type="component" value="Chromosome 14"/>
</dbReference>
<reference evidence="1" key="1">
    <citation type="submission" date="2022-12" db="EMBL/GenBank/DDBJ databases">
        <authorList>
            <person name="Alioto T."/>
            <person name="Alioto T."/>
            <person name="Gomez Garrido J."/>
        </authorList>
    </citation>
    <scope>NUCLEOTIDE SEQUENCE</scope>
</reference>
<evidence type="ECO:0000313" key="1">
    <source>
        <dbReference type="EMBL" id="CAI5792777.1"/>
    </source>
</evidence>